<evidence type="ECO:0000256" key="3">
    <source>
        <dbReference type="ARBA" id="ARBA00023163"/>
    </source>
</evidence>
<gene>
    <name evidence="6" type="ORF">AB5J55_12110</name>
</gene>
<dbReference type="AlphaFoldDB" id="A0AB39MXJ2"/>
<dbReference type="GO" id="GO:0003677">
    <property type="term" value="F:DNA binding"/>
    <property type="evidence" value="ECO:0007669"/>
    <property type="project" value="UniProtKB-KW"/>
</dbReference>
<dbReference type="InterPro" id="IPR036388">
    <property type="entry name" value="WH-like_DNA-bd_sf"/>
</dbReference>
<reference evidence="6" key="1">
    <citation type="submission" date="2024-07" db="EMBL/GenBank/DDBJ databases">
        <authorList>
            <person name="Yu S.T."/>
        </authorList>
    </citation>
    <scope>NUCLEOTIDE SEQUENCE</scope>
    <source>
        <strain evidence="6">R11</strain>
    </source>
</reference>
<organism evidence="6">
    <name type="scientific">Streptomyces sp. R11</name>
    <dbReference type="NCBI Taxonomy" id="3238625"/>
    <lineage>
        <taxon>Bacteria</taxon>
        <taxon>Bacillati</taxon>
        <taxon>Actinomycetota</taxon>
        <taxon>Actinomycetes</taxon>
        <taxon>Kitasatosporales</taxon>
        <taxon>Streptomycetaceae</taxon>
        <taxon>Streptomyces</taxon>
    </lineage>
</organism>
<evidence type="ECO:0000256" key="1">
    <source>
        <dbReference type="ARBA" id="ARBA00023015"/>
    </source>
</evidence>
<dbReference type="RefSeq" id="WP_369270677.1">
    <property type="nucleotide sequence ID" value="NZ_CP163432.1"/>
</dbReference>
<keyword evidence="1" id="KW-0805">Transcription regulation</keyword>
<feature type="region of interest" description="Disordered" evidence="4">
    <location>
        <begin position="223"/>
        <end position="278"/>
    </location>
</feature>
<dbReference type="Pfam" id="PF01638">
    <property type="entry name" value="HxlR"/>
    <property type="match status" value="1"/>
</dbReference>
<protein>
    <submittedName>
        <fullName evidence="6">Winged helix-turn-helix transcriptional regulator</fullName>
    </submittedName>
</protein>
<dbReference type="InterPro" id="IPR002577">
    <property type="entry name" value="HTH_HxlR"/>
</dbReference>
<feature type="region of interest" description="Disordered" evidence="4">
    <location>
        <begin position="1"/>
        <end position="27"/>
    </location>
</feature>
<evidence type="ECO:0000259" key="5">
    <source>
        <dbReference type="PROSITE" id="PS51118"/>
    </source>
</evidence>
<accession>A0AB39MXJ2</accession>
<dbReference type="PANTHER" id="PTHR33204">
    <property type="entry name" value="TRANSCRIPTIONAL REGULATOR, MARR FAMILY"/>
    <property type="match status" value="1"/>
</dbReference>
<feature type="compositionally biased region" description="Low complexity" evidence="4">
    <location>
        <begin position="236"/>
        <end position="251"/>
    </location>
</feature>
<dbReference type="Gene3D" id="1.10.10.10">
    <property type="entry name" value="Winged helix-like DNA-binding domain superfamily/Winged helix DNA-binding domain"/>
    <property type="match status" value="2"/>
</dbReference>
<keyword evidence="3" id="KW-0804">Transcription</keyword>
<name>A0AB39MXJ2_9ACTN</name>
<proteinExistence type="predicted"/>
<evidence type="ECO:0000256" key="4">
    <source>
        <dbReference type="SAM" id="MobiDB-lite"/>
    </source>
</evidence>
<dbReference type="SUPFAM" id="SSF46785">
    <property type="entry name" value="Winged helix' DNA-binding domain"/>
    <property type="match status" value="2"/>
</dbReference>
<dbReference type="EMBL" id="CP163432">
    <property type="protein sequence ID" value="XDQ10355.1"/>
    <property type="molecule type" value="Genomic_DNA"/>
</dbReference>
<evidence type="ECO:0000313" key="6">
    <source>
        <dbReference type="EMBL" id="XDQ10355.1"/>
    </source>
</evidence>
<dbReference type="InterPro" id="IPR036390">
    <property type="entry name" value="WH_DNA-bd_sf"/>
</dbReference>
<keyword evidence="2" id="KW-0238">DNA-binding</keyword>
<evidence type="ECO:0000256" key="2">
    <source>
        <dbReference type="ARBA" id="ARBA00023125"/>
    </source>
</evidence>
<feature type="domain" description="HTH hxlR-type" evidence="5">
    <location>
        <begin position="23"/>
        <end position="122"/>
    </location>
</feature>
<dbReference type="PANTHER" id="PTHR33204:SF18">
    <property type="entry name" value="TRANSCRIPTIONAL REGULATORY PROTEIN"/>
    <property type="match status" value="1"/>
</dbReference>
<sequence length="278" mass="30086">MSGPADGAQRPFGEPHRAQPLPSPTRRTELVDQAVARLSPRWTIWTLQTIQHHGPMRLADINSVLPWIGVHAMAQIVRRMQTSGLLDRPQFGVCDLTPLGRDTQSVHRALSAWHRTHLTDGTSSLAEAERVEDALGRLRGKGAIPVLHALAQYGPLPNGALRNEAALATGSFHYRITQLQTDQLITRTSPFSGRGSEYTLTSAARGLPPVYAELAEFARKAHPAAARPDGATSQQAVRANAAVRRSPAASSELFSHVSAPPPRVPAHVTALSHPSRTR</sequence>
<dbReference type="PROSITE" id="PS51118">
    <property type="entry name" value="HTH_HXLR"/>
    <property type="match status" value="1"/>
</dbReference>